<dbReference type="Proteomes" id="UP000001542">
    <property type="component" value="Unassembled WGS sequence"/>
</dbReference>
<evidence type="ECO:0000256" key="1">
    <source>
        <dbReference type="SAM" id="Phobius"/>
    </source>
</evidence>
<feature type="transmembrane region" description="Helical" evidence="1">
    <location>
        <begin position="392"/>
        <end position="413"/>
    </location>
</feature>
<organism evidence="2 3">
    <name type="scientific">Trichomonas vaginalis (strain ATCC PRA-98 / G3)</name>
    <dbReference type="NCBI Taxonomy" id="412133"/>
    <lineage>
        <taxon>Eukaryota</taxon>
        <taxon>Metamonada</taxon>
        <taxon>Parabasalia</taxon>
        <taxon>Trichomonadida</taxon>
        <taxon>Trichomonadidae</taxon>
        <taxon>Trichomonas</taxon>
    </lineage>
</organism>
<evidence type="ECO:0000313" key="2">
    <source>
        <dbReference type="EMBL" id="EAY14146.1"/>
    </source>
</evidence>
<feature type="transmembrane region" description="Helical" evidence="1">
    <location>
        <begin position="328"/>
        <end position="351"/>
    </location>
</feature>
<name>A2DZS8_TRIV3</name>
<keyword evidence="3" id="KW-1185">Reference proteome</keyword>
<feature type="transmembrane region" description="Helical" evidence="1">
    <location>
        <begin position="256"/>
        <end position="275"/>
    </location>
</feature>
<evidence type="ECO:0000313" key="3">
    <source>
        <dbReference type="Proteomes" id="UP000001542"/>
    </source>
</evidence>
<feature type="transmembrane region" description="Helical" evidence="1">
    <location>
        <begin position="35"/>
        <end position="53"/>
    </location>
</feature>
<feature type="transmembrane region" description="Helical" evidence="1">
    <location>
        <begin position="281"/>
        <end position="307"/>
    </location>
</feature>
<accession>A2DZS8</accession>
<dbReference type="KEGG" id="tva:4772134"/>
<dbReference type="AlphaFoldDB" id="A2DZS8"/>
<reference evidence="2" key="2">
    <citation type="journal article" date="2007" name="Science">
        <title>Draft genome sequence of the sexually transmitted pathogen Trichomonas vaginalis.</title>
        <authorList>
            <person name="Carlton J.M."/>
            <person name="Hirt R.P."/>
            <person name="Silva J.C."/>
            <person name="Delcher A.L."/>
            <person name="Schatz M."/>
            <person name="Zhao Q."/>
            <person name="Wortman J.R."/>
            <person name="Bidwell S.L."/>
            <person name="Alsmark U.C.M."/>
            <person name="Besteiro S."/>
            <person name="Sicheritz-Ponten T."/>
            <person name="Noel C.J."/>
            <person name="Dacks J.B."/>
            <person name="Foster P.G."/>
            <person name="Simillion C."/>
            <person name="Van de Peer Y."/>
            <person name="Miranda-Saavedra D."/>
            <person name="Barton G.J."/>
            <person name="Westrop G.D."/>
            <person name="Mueller S."/>
            <person name="Dessi D."/>
            <person name="Fiori P.L."/>
            <person name="Ren Q."/>
            <person name="Paulsen I."/>
            <person name="Zhang H."/>
            <person name="Bastida-Corcuera F.D."/>
            <person name="Simoes-Barbosa A."/>
            <person name="Brown M.T."/>
            <person name="Hayes R.D."/>
            <person name="Mukherjee M."/>
            <person name="Okumura C.Y."/>
            <person name="Schneider R."/>
            <person name="Smith A.J."/>
            <person name="Vanacova S."/>
            <person name="Villalvazo M."/>
            <person name="Haas B.J."/>
            <person name="Pertea M."/>
            <person name="Feldblyum T.V."/>
            <person name="Utterback T.R."/>
            <person name="Shu C.L."/>
            <person name="Osoegawa K."/>
            <person name="de Jong P.J."/>
            <person name="Hrdy I."/>
            <person name="Horvathova L."/>
            <person name="Zubacova Z."/>
            <person name="Dolezal P."/>
            <person name="Malik S.B."/>
            <person name="Logsdon J.M. Jr."/>
            <person name="Henze K."/>
            <person name="Gupta A."/>
            <person name="Wang C.C."/>
            <person name="Dunne R.L."/>
            <person name="Upcroft J.A."/>
            <person name="Upcroft P."/>
            <person name="White O."/>
            <person name="Salzberg S.L."/>
            <person name="Tang P."/>
            <person name="Chiu C.-H."/>
            <person name="Lee Y.-S."/>
            <person name="Embley T.M."/>
            <person name="Coombs G.H."/>
            <person name="Mottram J.C."/>
            <person name="Tachezy J."/>
            <person name="Fraser-Liggett C.M."/>
            <person name="Johnson P.J."/>
        </authorList>
    </citation>
    <scope>NUCLEOTIDE SEQUENCE [LARGE SCALE GENOMIC DNA]</scope>
    <source>
        <strain evidence="2">G3</strain>
    </source>
</reference>
<dbReference type="VEuPathDB" id="TrichDB:TVAG_351940"/>
<dbReference type="InParanoid" id="A2DZS8"/>
<reference evidence="2" key="1">
    <citation type="submission" date="2006-10" db="EMBL/GenBank/DDBJ databases">
        <authorList>
            <person name="Amadeo P."/>
            <person name="Zhao Q."/>
            <person name="Wortman J."/>
            <person name="Fraser-Liggett C."/>
            <person name="Carlton J."/>
        </authorList>
    </citation>
    <scope>NUCLEOTIDE SEQUENCE</scope>
    <source>
        <strain evidence="2">G3</strain>
    </source>
</reference>
<dbReference type="RefSeq" id="XP_001326369.1">
    <property type="nucleotide sequence ID" value="XM_001326334.1"/>
</dbReference>
<dbReference type="VEuPathDB" id="TrichDB:TVAGG3_0261510"/>
<feature type="transmembrane region" description="Helical" evidence="1">
    <location>
        <begin position="357"/>
        <end position="380"/>
    </location>
</feature>
<feature type="transmembrane region" description="Helical" evidence="1">
    <location>
        <begin position="189"/>
        <end position="209"/>
    </location>
</feature>
<proteinExistence type="predicted"/>
<gene>
    <name evidence="2" type="ORF">TVAG_351940</name>
</gene>
<sequence length="442" mass="51592">MTSDDEVAYESPGDHNMLSSDIGDLAGTSNSKFEHFLWLVILILFIYAIPLIFPKKNLKQSHSRRIDSFTRNSISQLSTEISNLQSYNTDLRLYIRINNITETNKPIITGPIQIIQYKDGRIIRKIDSGYLPIYNYNSSTSKYRCYLKDTAFNYDSIRYSANIVRYTNVNTVINVKWEFSSSEYLHFQLFFNIIFSTIHLLFVIFKFTVDFKTKIRTFEQNFAGLFSFALLIDNLCEIFFGFLFPDFSFIQEFSEAIIICISAFYCILLIYFNTINPKPRIGFLTISLAILLLVFFIAAFDILYVRLENTHYFLWPIEGANSPLLKRVLNSICATYGVLLLLVVINAVYHYKEILNFNIFRISLINVPFFIVFWIHEIFVEILESFKNFSHFRYYSLVSINLVIIYNFAALHAPDNHVEQNPNFYALAASIFDKKDTISLYV</sequence>
<keyword evidence="1" id="KW-0812">Transmembrane</keyword>
<keyword evidence="1" id="KW-0472">Membrane</keyword>
<dbReference type="EMBL" id="DS113275">
    <property type="protein sequence ID" value="EAY14146.1"/>
    <property type="molecule type" value="Genomic_DNA"/>
</dbReference>
<protein>
    <submittedName>
        <fullName evidence="2">Uncharacterized protein</fullName>
    </submittedName>
</protein>
<feature type="transmembrane region" description="Helical" evidence="1">
    <location>
        <begin position="221"/>
        <end position="244"/>
    </location>
</feature>
<keyword evidence="1" id="KW-1133">Transmembrane helix</keyword>